<keyword evidence="2" id="KW-0723">Serine/threonine-protein kinase</keyword>
<dbReference type="AlphaFoldDB" id="A0A7R9QP32"/>
<gene>
    <name evidence="8" type="ORF">ONB1V03_LOCUS9291</name>
</gene>
<dbReference type="Proteomes" id="UP000728032">
    <property type="component" value="Unassembled WGS sequence"/>
</dbReference>
<dbReference type="InterPro" id="IPR011009">
    <property type="entry name" value="Kinase-like_dom_sf"/>
</dbReference>
<dbReference type="PANTHER" id="PTHR11042:SF160">
    <property type="entry name" value="EUKARYOTIC TRANSLATION INITIATION FACTOR 2-ALPHA KINASE 1"/>
    <property type="match status" value="1"/>
</dbReference>
<dbReference type="GO" id="GO:0005737">
    <property type="term" value="C:cytoplasm"/>
    <property type="evidence" value="ECO:0007669"/>
    <property type="project" value="TreeGrafter"/>
</dbReference>
<keyword evidence="4" id="KW-0547">Nucleotide-binding</keyword>
<evidence type="ECO:0000256" key="3">
    <source>
        <dbReference type="ARBA" id="ARBA00022679"/>
    </source>
</evidence>
<evidence type="ECO:0000313" key="8">
    <source>
        <dbReference type="EMBL" id="CAD7652630.1"/>
    </source>
</evidence>
<organism evidence="8">
    <name type="scientific">Oppiella nova</name>
    <dbReference type="NCBI Taxonomy" id="334625"/>
    <lineage>
        <taxon>Eukaryota</taxon>
        <taxon>Metazoa</taxon>
        <taxon>Ecdysozoa</taxon>
        <taxon>Arthropoda</taxon>
        <taxon>Chelicerata</taxon>
        <taxon>Arachnida</taxon>
        <taxon>Acari</taxon>
        <taxon>Acariformes</taxon>
        <taxon>Sarcoptiformes</taxon>
        <taxon>Oribatida</taxon>
        <taxon>Brachypylina</taxon>
        <taxon>Oppioidea</taxon>
        <taxon>Oppiidae</taxon>
        <taxon>Oppiella</taxon>
    </lineage>
</organism>
<keyword evidence="5" id="KW-0418">Kinase</keyword>
<protein>
    <recommendedName>
        <fullName evidence="1">non-specific serine/threonine protein kinase</fullName>
        <ecNumber evidence="1">2.7.11.1</ecNumber>
    </recommendedName>
</protein>
<accession>A0A7R9QP32</accession>
<dbReference type="Pfam" id="PF00069">
    <property type="entry name" value="Pkinase"/>
    <property type="match status" value="1"/>
</dbReference>
<reference evidence="8" key="1">
    <citation type="submission" date="2020-11" db="EMBL/GenBank/DDBJ databases">
        <authorList>
            <person name="Tran Van P."/>
        </authorList>
    </citation>
    <scope>NUCLEOTIDE SEQUENCE</scope>
</reference>
<dbReference type="PROSITE" id="PS50011">
    <property type="entry name" value="PROTEIN_KINASE_DOM"/>
    <property type="match status" value="1"/>
</dbReference>
<dbReference type="Gene3D" id="3.30.200.20">
    <property type="entry name" value="Phosphorylase Kinase, domain 1"/>
    <property type="match status" value="1"/>
</dbReference>
<feature type="domain" description="Protein kinase" evidence="7">
    <location>
        <begin position="129"/>
        <end position="427"/>
    </location>
</feature>
<dbReference type="GO" id="GO:0005634">
    <property type="term" value="C:nucleus"/>
    <property type="evidence" value="ECO:0007669"/>
    <property type="project" value="TreeGrafter"/>
</dbReference>
<evidence type="ECO:0000256" key="4">
    <source>
        <dbReference type="ARBA" id="ARBA00022741"/>
    </source>
</evidence>
<dbReference type="PANTHER" id="PTHR11042">
    <property type="entry name" value="EUKARYOTIC TRANSLATION INITIATION FACTOR 2-ALPHA KINASE EIF2-ALPHA KINASE -RELATED"/>
    <property type="match status" value="1"/>
</dbReference>
<dbReference type="EMBL" id="OC920597">
    <property type="protein sequence ID" value="CAD7652630.1"/>
    <property type="molecule type" value="Genomic_DNA"/>
</dbReference>
<dbReference type="GO" id="GO:0005524">
    <property type="term" value="F:ATP binding"/>
    <property type="evidence" value="ECO:0007669"/>
    <property type="project" value="UniProtKB-KW"/>
</dbReference>
<evidence type="ECO:0000256" key="5">
    <source>
        <dbReference type="ARBA" id="ARBA00022777"/>
    </source>
</evidence>
<dbReference type="InterPro" id="IPR000719">
    <property type="entry name" value="Prot_kinase_dom"/>
</dbReference>
<proteinExistence type="predicted"/>
<dbReference type="OrthoDB" id="6532129at2759"/>
<sequence length="744" mass="83950">TIQEFIARLTHVQPNERPDISEVLELLGDMEIDITFVLDEYHIPVHRQPSTEGTGSLNDVEVDNIKSTDMLVTDVLNKYIKSLIQAIHTSDDSYMNGTGSQVLTITGDIPVMKKISELYIESDTSAAQFDNIELMGTGQFGAVYKVRDIKLDTYYAIKKYPILDEQQLNTKLIQIKLWSQMNRDYFIQYIHHWFAYEAASPTTGPGARILTLSLQMDLCCLSLRTVLSKMRRHFAAKPKRLFPILGFYMASELLLEILECVHHLHTCAPPIIHSNIKPTNIMIAPTPDGRFVKLSDFELSATRGQSHTDWPEKVMTYKYMAPEVIGRERYDTRADMYSVGVVVQELFNFDINNYSTEEFSPKYSKIFDICLSLMNGLSGVRPSSIDLIYSRQEWQQPMDREVRDSIADTIDLNTTYDINTAFVEYFLQTKYKSNDKSMRSLNTIAQLAQRRLSMTEEPMDDIMSGQLVKPIDTMPELGTLGALVIKSVKDLISYSNEGQLANPEVDNTTNTIDGEVVIQSIDTPEERDVSTSNESIENSIDGQVVNQMDIYVTEVMKEMVVKPISEAIIDSFKERDVSPQNELTVDTVDGLVVQSPEQPIMETIVERDVKPLESLIVYTSDGQVVIPRQKSVVDETDGQVVSRQEVPKRVALVGTHWVGVEPPEGQEAEAQVEALIHNLLETLEPLTDIEPYIRPNHLLDAFRLDDKCLGAGLSGPVVRGIDGSDGREYAIKMHFIVGMYSSNL</sequence>
<evidence type="ECO:0000256" key="2">
    <source>
        <dbReference type="ARBA" id="ARBA00022527"/>
    </source>
</evidence>
<dbReference type="SMART" id="SM00220">
    <property type="entry name" value="S_TKc"/>
    <property type="match status" value="1"/>
</dbReference>
<evidence type="ECO:0000256" key="6">
    <source>
        <dbReference type="ARBA" id="ARBA00022840"/>
    </source>
</evidence>
<dbReference type="InterPro" id="IPR050339">
    <property type="entry name" value="CC_SR_Kinase"/>
</dbReference>
<dbReference type="GO" id="GO:0004694">
    <property type="term" value="F:eukaryotic translation initiation factor 2alpha kinase activity"/>
    <property type="evidence" value="ECO:0007669"/>
    <property type="project" value="TreeGrafter"/>
</dbReference>
<dbReference type="EMBL" id="CAJPVJ010005772">
    <property type="protein sequence ID" value="CAG2169817.1"/>
    <property type="molecule type" value="Genomic_DNA"/>
</dbReference>
<keyword evidence="9" id="KW-1185">Reference proteome</keyword>
<evidence type="ECO:0000259" key="7">
    <source>
        <dbReference type="PROSITE" id="PS50011"/>
    </source>
</evidence>
<keyword evidence="6" id="KW-0067">ATP-binding</keyword>
<dbReference type="Gene3D" id="1.10.510.10">
    <property type="entry name" value="Transferase(Phosphotransferase) domain 1"/>
    <property type="match status" value="1"/>
</dbReference>
<feature type="non-terminal residue" evidence="8">
    <location>
        <position position="1"/>
    </location>
</feature>
<dbReference type="SUPFAM" id="SSF56112">
    <property type="entry name" value="Protein kinase-like (PK-like)"/>
    <property type="match status" value="1"/>
</dbReference>
<name>A0A7R9QP32_9ACAR</name>
<keyword evidence="3" id="KW-0808">Transferase</keyword>
<evidence type="ECO:0000256" key="1">
    <source>
        <dbReference type="ARBA" id="ARBA00012513"/>
    </source>
</evidence>
<dbReference type="EC" id="2.7.11.1" evidence="1"/>
<evidence type="ECO:0000313" key="9">
    <source>
        <dbReference type="Proteomes" id="UP000728032"/>
    </source>
</evidence>